<name>A0A9Q2IJF9_GLUJA</name>
<dbReference type="EMBL" id="JABCQN010000001">
    <property type="protein sequence ID" value="MBF0869314.1"/>
    <property type="molecule type" value="Genomic_DNA"/>
</dbReference>
<comment type="caution">
    <text evidence="1">The sequence shown here is derived from an EMBL/GenBank/DDBJ whole genome shotgun (WGS) entry which is preliminary data.</text>
</comment>
<evidence type="ECO:0000313" key="1">
    <source>
        <dbReference type="EMBL" id="MBF0869314.1"/>
    </source>
</evidence>
<dbReference type="RefSeq" id="WP_167347211.1">
    <property type="nucleotide sequence ID" value="NZ_JABCQN010000001.1"/>
</dbReference>
<dbReference type="Proteomes" id="UP000661006">
    <property type="component" value="Unassembled WGS sequence"/>
</dbReference>
<dbReference type="GeneID" id="81473128"/>
<organism evidence="1 2">
    <name type="scientific">Gluconobacter japonicus</name>
    <dbReference type="NCBI Taxonomy" id="376620"/>
    <lineage>
        <taxon>Bacteria</taxon>
        <taxon>Pseudomonadati</taxon>
        <taxon>Pseudomonadota</taxon>
        <taxon>Alphaproteobacteria</taxon>
        <taxon>Acetobacterales</taxon>
        <taxon>Acetobacteraceae</taxon>
        <taxon>Gluconobacter</taxon>
    </lineage>
</organism>
<dbReference type="AlphaFoldDB" id="A0A9Q2IJF9"/>
<proteinExistence type="predicted"/>
<reference evidence="1" key="1">
    <citation type="submission" date="2020-04" db="EMBL/GenBank/DDBJ databases">
        <authorList>
            <person name="Sombolestani A."/>
        </authorList>
    </citation>
    <scope>NUCLEOTIDE SEQUENCE</scope>
    <source>
        <strain evidence="1">R71697</strain>
    </source>
</reference>
<gene>
    <name evidence="1" type="ORF">HKD32_00365</name>
</gene>
<reference evidence="1" key="2">
    <citation type="submission" date="2020-11" db="EMBL/GenBank/DDBJ databases">
        <title>Description of novel Gluconobacter species.</title>
        <authorList>
            <person name="Cleenwerck I."/>
            <person name="Cnockaert M."/>
            <person name="Borremans W."/>
            <person name="Wieme A.D."/>
            <person name="De Vuyst L."/>
            <person name="Vandamme P."/>
        </authorList>
    </citation>
    <scope>NUCLEOTIDE SEQUENCE</scope>
    <source>
        <strain evidence="1">R71697</strain>
    </source>
</reference>
<protein>
    <submittedName>
        <fullName evidence="1">Uncharacterized protein</fullName>
    </submittedName>
</protein>
<evidence type="ECO:0000313" key="2">
    <source>
        <dbReference type="Proteomes" id="UP000661006"/>
    </source>
</evidence>
<accession>A0A9Q2IJF9</accession>
<sequence length="51" mass="5505">MPVLHDEAGTDLRGLFADWLACASRKYWAAFGISITRTIVVQTAGPQSIGL</sequence>